<dbReference type="InterPro" id="IPR002110">
    <property type="entry name" value="Ankyrin_rpt"/>
</dbReference>
<dbReference type="PROSITE" id="PS50088">
    <property type="entry name" value="ANK_REPEAT"/>
    <property type="match status" value="1"/>
</dbReference>
<keyword evidence="10" id="KW-0407">Ion channel</keyword>
<evidence type="ECO:0000256" key="7">
    <source>
        <dbReference type="ARBA" id="ARBA00023043"/>
    </source>
</evidence>
<feature type="region of interest" description="Disordered" evidence="13">
    <location>
        <begin position="480"/>
        <end position="503"/>
    </location>
</feature>
<feature type="transmembrane region" description="Helical" evidence="14">
    <location>
        <begin position="665"/>
        <end position="684"/>
    </location>
</feature>
<dbReference type="FunCoup" id="A0A067R3X9">
    <property type="interactions" value="70"/>
</dbReference>
<dbReference type="OMA" id="LPCCCSM"/>
<dbReference type="PROSITE" id="PS50297">
    <property type="entry name" value="ANK_REP_REGION"/>
    <property type="match status" value="1"/>
</dbReference>
<evidence type="ECO:0000256" key="9">
    <source>
        <dbReference type="ARBA" id="ARBA00023136"/>
    </source>
</evidence>
<evidence type="ECO:0000256" key="14">
    <source>
        <dbReference type="SAM" id="Phobius"/>
    </source>
</evidence>
<dbReference type="Gene3D" id="1.25.40.20">
    <property type="entry name" value="Ankyrin repeat-containing domain"/>
    <property type="match status" value="3"/>
</dbReference>
<evidence type="ECO:0000256" key="2">
    <source>
        <dbReference type="ARBA" id="ARBA00022448"/>
    </source>
</evidence>
<dbReference type="InterPro" id="IPR005821">
    <property type="entry name" value="Ion_trans_dom"/>
</dbReference>
<protein>
    <submittedName>
        <fullName evidence="16">Transient receptor potential cation channel protein painless</fullName>
    </submittedName>
</protein>
<dbReference type="SMART" id="SM00248">
    <property type="entry name" value="ANK"/>
    <property type="match status" value="8"/>
</dbReference>
<evidence type="ECO:0000256" key="5">
    <source>
        <dbReference type="ARBA" id="ARBA00022737"/>
    </source>
</evidence>
<dbReference type="InParanoid" id="A0A067R3X9"/>
<keyword evidence="7 11" id="KW-0040">ANK repeat</keyword>
<feature type="domain" description="Ion transport" evidence="15">
    <location>
        <begin position="602"/>
        <end position="810"/>
    </location>
</feature>
<keyword evidence="3" id="KW-0716">Sensory transduction</keyword>
<keyword evidence="2" id="KW-0813">Transport</keyword>
<keyword evidence="4 14" id="KW-0812">Transmembrane</keyword>
<dbReference type="InterPro" id="IPR036770">
    <property type="entry name" value="Ankyrin_rpt-contain_sf"/>
</dbReference>
<dbReference type="Pfam" id="PF00520">
    <property type="entry name" value="Ion_trans"/>
    <property type="match status" value="1"/>
</dbReference>
<feature type="transmembrane region" description="Helical" evidence="14">
    <location>
        <begin position="778"/>
        <end position="799"/>
    </location>
</feature>
<comment type="subcellular location">
    <subcellularLocation>
        <location evidence="1">Membrane</location>
        <topology evidence="1">Multi-pass membrane protein</topology>
    </subcellularLocation>
</comment>
<dbReference type="InterPro" id="IPR052076">
    <property type="entry name" value="TRP_cation_channel"/>
</dbReference>
<feature type="transmembrane region" description="Helical" evidence="14">
    <location>
        <begin position="541"/>
        <end position="563"/>
    </location>
</feature>
<proteinExistence type="predicted"/>
<keyword evidence="12" id="KW-0175">Coiled coil</keyword>
<dbReference type="SUPFAM" id="SSF48403">
    <property type="entry name" value="Ankyrin repeat"/>
    <property type="match status" value="2"/>
</dbReference>
<feature type="transmembrane region" description="Helical" evidence="14">
    <location>
        <begin position="705"/>
        <end position="724"/>
    </location>
</feature>
<reference evidence="16 17" key="1">
    <citation type="journal article" date="2014" name="Nat. Commun.">
        <title>Molecular traces of alternative social organization in a termite genome.</title>
        <authorList>
            <person name="Terrapon N."/>
            <person name="Li C."/>
            <person name="Robertson H.M."/>
            <person name="Ji L."/>
            <person name="Meng X."/>
            <person name="Booth W."/>
            <person name="Chen Z."/>
            <person name="Childers C.P."/>
            <person name="Glastad K.M."/>
            <person name="Gokhale K."/>
            <person name="Gowin J."/>
            <person name="Gronenberg W."/>
            <person name="Hermansen R.A."/>
            <person name="Hu H."/>
            <person name="Hunt B.G."/>
            <person name="Huylmans A.K."/>
            <person name="Khalil S.M."/>
            <person name="Mitchell R.D."/>
            <person name="Munoz-Torres M.C."/>
            <person name="Mustard J.A."/>
            <person name="Pan H."/>
            <person name="Reese J.T."/>
            <person name="Scharf M.E."/>
            <person name="Sun F."/>
            <person name="Vogel H."/>
            <person name="Xiao J."/>
            <person name="Yang W."/>
            <person name="Yang Z."/>
            <person name="Yang Z."/>
            <person name="Zhou J."/>
            <person name="Zhu J."/>
            <person name="Brent C.S."/>
            <person name="Elsik C.G."/>
            <person name="Goodisman M.A."/>
            <person name="Liberles D.A."/>
            <person name="Roe R.M."/>
            <person name="Vargo E.L."/>
            <person name="Vilcinskas A."/>
            <person name="Wang J."/>
            <person name="Bornberg-Bauer E."/>
            <person name="Korb J."/>
            <person name="Zhang G."/>
            <person name="Liebig J."/>
        </authorList>
    </citation>
    <scope>NUCLEOTIDE SEQUENCE [LARGE SCALE GENOMIC DNA]</scope>
    <source>
        <tissue evidence="16">Whole organism</tissue>
    </source>
</reference>
<keyword evidence="17" id="KW-1185">Reference proteome</keyword>
<dbReference type="GO" id="GO:0034703">
    <property type="term" value="C:cation channel complex"/>
    <property type="evidence" value="ECO:0007669"/>
    <property type="project" value="UniProtKB-ARBA"/>
</dbReference>
<dbReference type="EMBL" id="KK852775">
    <property type="protein sequence ID" value="KDR16796.1"/>
    <property type="molecule type" value="Genomic_DNA"/>
</dbReference>
<evidence type="ECO:0000256" key="11">
    <source>
        <dbReference type="PROSITE-ProRule" id="PRU00023"/>
    </source>
</evidence>
<sequence>MSGDKVQLTQVGTLCTPDPHIQLLDAWISRDYRTFCSLLEQEVVSPDYWYDDPHLATCLYLACKEEDGAQWAEALLKAKADPNNMNGVRKKAPIHVAAKYARGEVLKVLLSSSRTNINIQDNCGNTPLHILAKQECEDSSTDVNKCKYCIQLLMNQDGIDLNIGNRKSYTAIHNAAYSGAKEIVETILEQAGDDLDIDTLRAANGKNARETILEKYPELAKLLPEQGRAQKEKGAVDKSVLFQYLYQRKCDLFIAAIKDLPLCQLEENDGSRTFLQYCAENGLESATSALLQANVNKNATCPTEFRPPALLACYGGHPDVLKLFLQLEGVDFKAANDDRRTALHAVLNSLWEDTSAVHRGYKACLDLLLEHLPRLKININAADQKGNTALHYAAKNKDDYAALTLLKHGAYIGIKNVFGEPPLASMSPHLLETFLNDCLSTNGEFPREDKYEVTFSYKFLVPPAEESSAQEQQNSDVEMNLLPDDTQSPNRPPPHQNISSATTSTETEPLLYISRSRDLRYLLKHPVFTSFLNLKWHHIRIFFYINLIFYILFVALLTFYILLSYDKTHIKVANEDSRNTSAVSSSVTEGPAGEMLAFVKSDASDFWWAVLIVFLILLVLREMFQFVAFPSKYLCSPENYLEFFLIITSAAILSCDWVRGSARPHISAIAILFSWAELVLLIGRHPSLSTNIEMFKTVSWNFLKFLAWYAILIIAFALSFYTLFRDCGGAMQCGEEGDSSENFFLDPGMSVFKTVVMLTGEFDASSIPFVSFPGTSHVVFVLFIFLIAMVLFNLLNGLAVSDTQAIRDDAEVVSYISRVKLMSYIETLFQSSSFPFVATLKRLCCCWPAGGCSFKSVGSRARLFPDKVPNNEIRVLPNQGSRIVFTSHQKKCNEVEEGTSKCCLNGCGGCKLDSGILKRAMDIISDRKKNSEMEQFKTLPTHNQKQLKELCQVVEKKLEKFERRLDSMEKSWEESQVMLKRILDNLLESSSSERGLKE</sequence>
<keyword evidence="9 14" id="KW-0472">Membrane</keyword>
<dbReference type="eggNOG" id="KOG0510">
    <property type="taxonomic scope" value="Eukaryota"/>
</dbReference>
<feature type="repeat" description="ANK" evidence="11">
    <location>
        <begin position="385"/>
        <end position="417"/>
    </location>
</feature>
<evidence type="ECO:0000256" key="4">
    <source>
        <dbReference type="ARBA" id="ARBA00022692"/>
    </source>
</evidence>
<evidence type="ECO:0000313" key="17">
    <source>
        <dbReference type="Proteomes" id="UP000027135"/>
    </source>
</evidence>
<evidence type="ECO:0000256" key="1">
    <source>
        <dbReference type="ARBA" id="ARBA00004141"/>
    </source>
</evidence>
<evidence type="ECO:0000256" key="6">
    <source>
        <dbReference type="ARBA" id="ARBA00022989"/>
    </source>
</evidence>
<keyword evidence="5" id="KW-0677">Repeat</keyword>
<keyword evidence="8" id="KW-0406">Ion transport</keyword>
<evidence type="ECO:0000256" key="8">
    <source>
        <dbReference type="ARBA" id="ARBA00023065"/>
    </source>
</evidence>
<name>A0A067R3X9_ZOONE</name>
<accession>A0A067R3X9</accession>
<gene>
    <name evidence="16" type="ORF">L798_09513</name>
</gene>
<dbReference type="Proteomes" id="UP000027135">
    <property type="component" value="Unassembled WGS sequence"/>
</dbReference>
<dbReference type="GO" id="GO:0005216">
    <property type="term" value="F:monoatomic ion channel activity"/>
    <property type="evidence" value="ECO:0007669"/>
    <property type="project" value="InterPro"/>
</dbReference>
<keyword evidence="6 14" id="KW-1133">Transmembrane helix</keyword>
<feature type="transmembrane region" description="Helical" evidence="14">
    <location>
        <begin position="606"/>
        <end position="628"/>
    </location>
</feature>
<dbReference type="Pfam" id="PF12796">
    <property type="entry name" value="Ank_2"/>
    <property type="match status" value="2"/>
</dbReference>
<feature type="coiled-coil region" evidence="12">
    <location>
        <begin position="944"/>
        <end position="971"/>
    </location>
</feature>
<dbReference type="PANTHER" id="PTHR47143:SF4">
    <property type="entry name" value="TRANSIENT RECEPTOR POTENTIAL CATION CHANNEL PROTEIN PAINLESS"/>
    <property type="match status" value="1"/>
</dbReference>
<evidence type="ECO:0000313" key="16">
    <source>
        <dbReference type="EMBL" id="KDR16796.1"/>
    </source>
</evidence>
<evidence type="ECO:0000256" key="12">
    <source>
        <dbReference type="SAM" id="Coils"/>
    </source>
</evidence>
<evidence type="ECO:0000256" key="13">
    <source>
        <dbReference type="SAM" id="MobiDB-lite"/>
    </source>
</evidence>
<organism evidence="16 17">
    <name type="scientific">Zootermopsis nevadensis</name>
    <name type="common">Dampwood termite</name>
    <dbReference type="NCBI Taxonomy" id="136037"/>
    <lineage>
        <taxon>Eukaryota</taxon>
        <taxon>Metazoa</taxon>
        <taxon>Ecdysozoa</taxon>
        <taxon>Arthropoda</taxon>
        <taxon>Hexapoda</taxon>
        <taxon>Insecta</taxon>
        <taxon>Pterygota</taxon>
        <taxon>Neoptera</taxon>
        <taxon>Polyneoptera</taxon>
        <taxon>Dictyoptera</taxon>
        <taxon>Blattodea</taxon>
        <taxon>Blattoidea</taxon>
        <taxon>Termitoidae</taxon>
        <taxon>Termopsidae</taxon>
        <taxon>Zootermopsis</taxon>
    </lineage>
</organism>
<evidence type="ECO:0000256" key="3">
    <source>
        <dbReference type="ARBA" id="ARBA00022606"/>
    </source>
</evidence>
<dbReference type="PANTHER" id="PTHR47143">
    <property type="entry name" value="TRANSIENT RECEPTOR POTENTIAL CATION CHANNEL PROTEIN PAINLESS"/>
    <property type="match status" value="1"/>
</dbReference>
<evidence type="ECO:0000256" key="10">
    <source>
        <dbReference type="ARBA" id="ARBA00023303"/>
    </source>
</evidence>
<dbReference type="OrthoDB" id="2157354at2759"/>
<evidence type="ECO:0000259" key="15">
    <source>
        <dbReference type="Pfam" id="PF00520"/>
    </source>
</evidence>
<keyword evidence="16" id="KW-0675">Receptor</keyword>
<dbReference type="AlphaFoldDB" id="A0A067R3X9"/>